<accession>A0AAU7CZM9</accession>
<evidence type="ECO:0000256" key="1">
    <source>
        <dbReference type="ARBA" id="ARBA00004196"/>
    </source>
</evidence>
<proteinExistence type="predicted"/>
<name>A0AAU7D9Q7_9BACT</name>
<evidence type="ECO:0000313" key="4">
    <source>
        <dbReference type="EMBL" id="XBH14004.1"/>
    </source>
</evidence>
<reference evidence="4" key="1">
    <citation type="submission" date="2023-03" db="EMBL/GenBank/DDBJ databases">
        <title>Edaphobacter sp.</title>
        <authorList>
            <person name="Huber K.J."/>
            <person name="Papendorf J."/>
            <person name="Pilke C."/>
            <person name="Bunk B."/>
            <person name="Sproeer C."/>
            <person name="Pester M."/>
        </authorList>
    </citation>
    <scope>NUCLEOTIDE SEQUENCE</scope>
    <source>
        <strain evidence="3">DSM 109919</strain>
        <strain evidence="4">DSM 109920</strain>
    </source>
</reference>
<dbReference type="Pfam" id="PF07940">
    <property type="entry name" value="Hepar_II_III_C"/>
    <property type="match status" value="1"/>
</dbReference>
<dbReference type="InterPro" id="IPR012480">
    <property type="entry name" value="Hepar_II_III_C"/>
</dbReference>
<dbReference type="AlphaFoldDB" id="A0AAU7D9Q7"/>
<accession>A0AAU7D9Q7</accession>
<sequence length="670" mass="74664">MRSINRRQVVAGLTAGLGYSHLSSVFGLAPSKLRDYDILPSEGIVAKTYLSPMLTPEFLANNLISASDWHPYPKAAERESWQGVPQDVREAIVKHGEAILGTPWPTLPATLFLEFKENGNRTDYERLFFMRRQRLSELVLAECMEGKGRFLHEIANGVWLICEESFWGLPAHLTAQKAGVGLPDVTEPIIDLFGAETAATLAWTRYLVGQGLDKVSPLINKRIQMEANRRILDPGLSRIDFAWMGLSGSRHRLNNWTPWINSSWLETNLLLEMDPARRLAATSKICSSLDRFLTDYSVDGGCEEGPGYWQVSSGSYFDCCSALMSATGGKKDLLSNPFVRRMGHYIVDVHIAGHYYVNYGDAHAKLDQSPELLYRFGTATGDRALKAFGAFNAAESVSPNGQGRLARETPNVLTVAKARNSPKADALGRSAWYPALGLMTTREKVDSDEGFYLAVQAARNNRSHGHCDSGSFIIFHDGTPVFIDVGVEAYTAKTFGPNRYSIWTMQSAYHNLPAVNGVMQQGDDDRYRASDLHYVCDDAQTGLSMDLATAYPATAGVRRWLRSITLERNTQRIRLRENFQLEDDKPVTLTFMTPRKPTMSSQGSISLGMPDKRTADVHLIFDSALVKPSIETIALVDEGLQRTWGAEIYRILFTTVAPIERGNWLFEFHA</sequence>
<feature type="domain" description="Heparinase II/III-like C-terminal" evidence="2">
    <location>
        <begin position="429"/>
        <end position="593"/>
    </location>
</feature>
<comment type="subcellular location">
    <subcellularLocation>
        <location evidence="1">Cell envelope</location>
    </subcellularLocation>
</comment>
<dbReference type="GO" id="GO:0016829">
    <property type="term" value="F:lyase activity"/>
    <property type="evidence" value="ECO:0007669"/>
    <property type="project" value="InterPro"/>
</dbReference>
<dbReference type="RefSeq" id="WP_348268081.1">
    <property type="nucleotide sequence ID" value="NZ_CP121194.1"/>
</dbReference>
<evidence type="ECO:0000259" key="2">
    <source>
        <dbReference type="Pfam" id="PF07940"/>
    </source>
</evidence>
<dbReference type="EMBL" id="CP121195">
    <property type="protein sequence ID" value="XBH14004.1"/>
    <property type="molecule type" value="Genomic_DNA"/>
</dbReference>
<dbReference type="Gene3D" id="1.50.10.100">
    <property type="entry name" value="Chondroitin AC/alginate lyase"/>
    <property type="match status" value="1"/>
</dbReference>
<dbReference type="EMBL" id="CP121194">
    <property type="protein sequence ID" value="XBH10575.1"/>
    <property type="molecule type" value="Genomic_DNA"/>
</dbReference>
<dbReference type="GO" id="GO:0030313">
    <property type="term" value="C:cell envelope"/>
    <property type="evidence" value="ECO:0007669"/>
    <property type="project" value="UniProtKB-SubCell"/>
</dbReference>
<dbReference type="Gene3D" id="2.70.98.70">
    <property type="match status" value="1"/>
</dbReference>
<dbReference type="InterPro" id="IPR008929">
    <property type="entry name" value="Chondroitin_lyas"/>
</dbReference>
<dbReference type="KEGG" id="epl:P4G45_02275"/>
<evidence type="ECO:0000313" key="3">
    <source>
        <dbReference type="EMBL" id="XBH10575.1"/>
    </source>
</evidence>
<gene>
    <name evidence="3" type="ORF">P4G45_02275</name>
    <name evidence="4" type="ORF">P8936_02245</name>
</gene>
<organism evidence="4">
    <name type="scientific">Edaphobacter paludis</name>
    <dbReference type="NCBI Taxonomy" id="3035702"/>
    <lineage>
        <taxon>Bacteria</taxon>
        <taxon>Pseudomonadati</taxon>
        <taxon>Acidobacteriota</taxon>
        <taxon>Terriglobia</taxon>
        <taxon>Terriglobales</taxon>
        <taxon>Acidobacteriaceae</taxon>
        <taxon>Edaphobacter</taxon>
    </lineage>
</organism>
<protein>
    <submittedName>
        <fullName evidence="4">Heparinase II/III family protein</fullName>
    </submittedName>
</protein>